<evidence type="ECO:0000256" key="1">
    <source>
        <dbReference type="SAM" id="SignalP"/>
    </source>
</evidence>
<dbReference type="AlphaFoldDB" id="A0A1J6HCZ6"/>
<sequence>MKRIIIAILMGSFLAGCASAPKPKQPSEYNRVPVNKTYPAEIQSGVL</sequence>
<proteinExistence type="predicted"/>
<evidence type="ECO:0000313" key="3">
    <source>
        <dbReference type="Proteomes" id="UP000182985"/>
    </source>
</evidence>
<dbReference type="EMBL" id="MOEC01000069">
    <property type="protein sequence ID" value="OIS90251.1"/>
    <property type="molecule type" value="Genomic_DNA"/>
</dbReference>
<reference evidence="2 3" key="1">
    <citation type="submission" date="2016-10" db="EMBL/GenBank/DDBJ databases">
        <title>The Draft Genome Sequence of the Potato Rhizosphere Bacteria Ochrobactrum sp. IPA7.2.</title>
        <authorList>
            <person name="Gogoleva N.E."/>
            <person name="Khlopko Y.A."/>
            <person name="Burygin G.L."/>
            <person name="Plotnikov A.O."/>
        </authorList>
    </citation>
    <scope>NUCLEOTIDE SEQUENCE [LARGE SCALE GENOMIC DNA]</scope>
    <source>
        <strain evidence="2 3">IPA7.2</strain>
    </source>
</reference>
<gene>
    <name evidence="2" type="ORF">BLA27_27785</name>
</gene>
<dbReference type="RefSeq" id="WP_071634589.1">
    <property type="nucleotide sequence ID" value="NZ_MOEC01000069.1"/>
</dbReference>
<name>A0A1J6HCZ6_9HYPH</name>
<feature type="chain" id="PRO_5009638929" evidence="1">
    <location>
        <begin position="21"/>
        <end position="47"/>
    </location>
</feature>
<evidence type="ECO:0000313" key="2">
    <source>
        <dbReference type="EMBL" id="OIS90251.1"/>
    </source>
</evidence>
<accession>A0A1J6HCZ6</accession>
<comment type="caution">
    <text evidence="2">The sequence shown here is derived from an EMBL/GenBank/DDBJ whole genome shotgun (WGS) entry which is preliminary data.</text>
</comment>
<keyword evidence="1" id="KW-0732">Signal</keyword>
<organism evidence="2 3">
    <name type="scientific">Brucella cytisi</name>
    <dbReference type="NCBI Taxonomy" id="407152"/>
    <lineage>
        <taxon>Bacteria</taxon>
        <taxon>Pseudomonadati</taxon>
        <taxon>Pseudomonadota</taxon>
        <taxon>Alphaproteobacteria</taxon>
        <taxon>Hyphomicrobiales</taxon>
        <taxon>Brucellaceae</taxon>
        <taxon>Brucella/Ochrobactrum group</taxon>
        <taxon>Brucella</taxon>
    </lineage>
</organism>
<protein>
    <submittedName>
        <fullName evidence="2">TrwH protein</fullName>
    </submittedName>
</protein>
<feature type="signal peptide" evidence="1">
    <location>
        <begin position="1"/>
        <end position="20"/>
    </location>
</feature>
<dbReference type="Proteomes" id="UP000182985">
    <property type="component" value="Unassembled WGS sequence"/>
</dbReference>
<keyword evidence="3" id="KW-1185">Reference proteome</keyword>
<dbReference type="OrthoDB" id="7925992at2"/>
<dbReference type="PROSITE" id="PS51257">
    <property type="entry name" value="PROKAR_LIPOPROTEIN"/>
    <property type="match status" value="1"/>
</dbReference>